<gene>
    <name evidence="4" type="ORF">ZIOFF_068703</name>
</gene>
<keyword evidence="1" id="KW-0238">DNA-binding</keyword>
<accession>A0A8J5CHP1</accession>
<keyword evidence="5" id="KW-1185">Reference proteome</keyword>
<keyword evidence="1" id="KW-0539">Nucleus</keyword>
<feature type="compositionally biased region" description="Low complexity" evidence="2">
    <location>
        <begin position="23"/>
        <end position="41"/>
    </location>
</feature>
<dbReference type="GO" id="GO:0005634">
    <property type="term" value="C:nucleus"/>
    <property type="evidence" value="ECO:0007669"/>
    <property type="project" value="UniProtKB-SubCell"/>
</dbReference>
<dbReference type="InterPro" id="IPR014476">
    <property type="entry name" value="AHL15-29"/>
</dbReference>
<dbReference type="GO" id="GO:0010228">
    <property type="term" value="P:vegetative to reproductive phase transition of meristem"/>
    <property type="evidence" value="ECO:0007669"/>
    <property type="project" value="TreeGrafter"/>
</dbReference>
<evidence type="ECO:0000313" key="5">
    <source>
        <dbReference type="Proteomes" id="UP000734854"/>
    </source>
</evidence>
<dbReference type="Pfam" id="PF03479">
    <property type="entry name" value="PCC"/>
    <property type="match status" value="1"/>
</dbReference>
<dbReference type="PROSITE" id="PS51742">
    <property type="entry name" value="PPC"/>
    <property type="match status" value="1"/>
</dbReference>
<name>A0A8J5CHP1_ZINOF</name>
<keyword evidence="1" id="KW-0804">Transcription</keyword>
<feature type="compositionally biased region" description="Polar residues" evidence="2">
    <location>
        <begin position="1"/>
        <end position="13"/>
    </location>
</feature>
<keyword evidence="1" id="KW-0805">Transcription regulation</keyword>
<dbReference type="Gene3D" id="3.30.1330.80">
    <property type="entry name" value="Hypothetical protein, similar to alpha- acetolactate decarboxylase, domain 2"/>
    <property type="match status" value="1"/>
</dbReference>
<comment type="subcellular location">
    <subcellularLocation>
        <location evidence="1">Nucleus</location>
    </subcellularLocation>
</comment>
<comment type="function">
    <text evidence="1">Transcription factor that specifically binds AT-rich DNA sequences related to the nuclear matrix attachment regions (MARs).</text>
</comment>
<dbReference type="GO" id="GO:0003680">
    <property type="term" value="F:minor groove of adenine-thymine-rich DNA binding"/>
    <property type="evidence" value="ECO:0007669"/>
    <property type="project" value="UniProtKB-UniRule"/>
</dbReference>
<dbReference type="InterPro" id="IPR005175">
    <property type="entry name" value="PPC_dom"/>
</dbReference>
<protein>
    <recommendedName>
        <fullName evidence="1">AT-hook motif nuclear-localized protein</fullName>
    </recommendedName>
</protein>
<reference evidence="4 5" key="1">
    <citation type="submission" date="2020-08" db="EMBL/GenBank/DDBJ databases">
        <title>Plant Genome Project.</title>
        <authorList>
            <person name="Zhang R.-G."/>
        </authorList>
    </citation>
    <scope>NUCLEOTIDE SEQUENCE [LARGE SCALE GENOMIC DNA]</scope>
    <source>
        <tissue evidence="4">Rhizome</tissue>
    </source>
</reference>
<feature type="region of interest" description="Disordered" evidence="2">
    <location>
        <begin position="1"/>
        <end position="75"/>
    </location>
</feature>
<dbReference type="Proteomes" id="UP000734854">
    <property type="component" value="Unassembled WGS sequence"/>
</dbReference>
<dbReference type="PANTHER" id="PTHR31100:SF15">
    <property type="entry name" value="AT-HOOK MOTIF NUCLEAR-LOCALIZED PROTEIN 24-RELATED"/>
    <property type="match status" value="1"/>
</dbReference>
<dbReference type="CDD" id="cd11378">
    <property type="entry name" value="DUF296"/>
    <property type="match status" value="1"/>
</dbReference>
<dbReference type="SUPFAM" id="SSF117856">
    <property type="entry name" value="AF0104/ALDC/Ptd012-like"/>
    <property type="match status" value="1"/>
</dbReference>
<evidence type="ECO:0000259" key="3">
    <source>
        <dbReference type="PROSITE" id="PS51742"/>
    </source>
</evidence>
<sequence>MIEENGPSSSFTHVHQRQRLLQSNVEQELNNVSNNSNKESSAGGGEVGKQGSQRKRGRPPGSRNRPKPPVVITRDSGHLVRVHVMEVAAGHDVVESVADFARRRQVGLGMISGRGTVSAVNVRGPDGAVLPRRGLFEVVSLSGSVLPPLSPPATSWLTVYLVGAQGQVVGGSVVGPMVAAVPVMIIATSFGKAAYEKLPLIPEESKHPVAGVVAGASSATAAIGGRRK</sequence>
<evidence type="ECO:0000256" key="1">
    <source>
        <dbReference type="PIRNR" id="PIRNR016021"/>
    </source>
</evidence>
<dbReference type="EMBL" id="JACMSC010000019">
    <property type="protein sequence ID" value="KAG6474764.1"/>
    <property type="molecule type" value="Genomic_DNA"/>
</dbReference>
<comment type="caution">
    <text evidence="4">The sequence shown here is derived from an EMBL/GenBank/DDBJ whole genome shotgun (WGS) entry which is preliminary data.</text>
</comment>
<proteinExistence type="predicted"/>
<evidence type="ECO:0000256" key="2">
    <source>
        <dbReference type="SAM" id="MobiDB-lite"/>
    </source>
</evidence>
<dbReference type="PIRSF" id="PIRSF016021">
    <property type="entry name" value="ESCAROLA"/>
    <property type="match status" value="1"/>
</dbReference>
<dbReference type="GO" id="GO:0003700">
    <property type="term" value="F:DNA-binding transcription factor activity"/>
    <property type="evidence" value="ECO:0007669"/>
    <property type="project" value="TreeGrafter"/>
</dbReference>
<dbReference type="PANTHER" id="PTHR31100">
    <property type="entry name" value="AT-HOOK MOTIF NUCLEAR-LOCALIZED PROTEIN 15"/>
    <property type="match status" value="1"/>
</dbReference>
<organism evidence="4 5">
    <name type="scientific">Zingiber officinale</name>
    <name type="common">Ginger</name>
    <name type="synonym">Amomum zingiber</name>
    <dbReference type="NCBI Taxonomy" id="94328"/>
    <lineage>
        <taxon>Eukaryota</taxon>
        <taxon>Viridiplantae</taxon>
        <taxon>Streptophyta</taxon>
        <taxon>Embryophyta</taxon>
        <taxon>Tracheophyta</taxon>
        <taxon>Spermatophyta</taxon>
        <taxon>Magnoliopsida</taxon>
        <taxon>Liliopsida</taxon>
        <taxon>Zingiberales</taxon>
        <taxon>Zingiberaceae</taxon>
        <taxon>Zingiber</taxon>
    </lineage>
</organism>
<dbReference type="AlphaFoldDB" id="A0A8J5CHP1"/>
<feature type="domain" description="PPC" evidence="3">
    <location>
        <begin position="74"/>
        <end position="213"/>
    </location>
</feature>
<evidence type="ECO:0000313" key="4">
    <source>
        <dbReference type="EMBL" id="KAG6474764.1"/>
    </source>
</evidence>